<reference evidence="2 3" key="1">
    <citation type="submission" date="2011-02" db="EMBL/GenBank/DDBJ databases">
        <title>The Genome Sequence of Sphaeroforma arctica JP610.</title>
        <authorList>
            <consortium name="The Broad Institute Genome Sequencing Platform"/>
            <person name="Russ C."/>
            <person name="Cuomo C."/>
            <person name="Young S.K."/>
            <person name="Zeng Q."/>
            <person name="Gargeya S."/>
            <person name="Alvarado L."/>
            <person name="Berlin A."/>
            <person name="Chapman S.B."/>
            <person name="Chen Z."/>
            <person name="Freedman E."/>
            <person name="Gellesch M."/>
            <person name="Goldberg J."/>
            <person name="Griggs A."/>
            <person name="Gujja S."/>
            <person name="Heilman E."/>
            <person name="Heiman D."/>
            <person name="Howarth C."/>
            <person name="Mehta T."/>
            <person name="Neiman D."/>
            <person name="Pearson M."/>
            <person name="Roberts A."/>
            <person name="Saif S."/>
            <person name="Shea T."/>
            <person name="Shenoy N."/>
            <person name="Sisk P."/>
            <person name="Stolte C."/>
            <person name="Sykes S."/>
            <person name="White J."/>
            <person name="Yandava C."/>
            <person name="Burger G."/>
            <person name="Gray M.W."/>
            <person name="Holland P.W.H."/>
            <person name="King N."/>
            <person name="Lang F.B.F."/>
            <person name="Roger A.J."/>
            <person name="Ruiz-Trillo I."/>
            <person name="Haas B."/>
            <person name="Nusbaum C."/>
            <person name="Birren B."/>
        </authorList>
    </citation>
    <scope>NUCLEOTIDE SEQUENCE [LARGE SCALE GENOMIC DNA]</scope>
    <source>
        <strain evidence="2 3">JP610</strain>
    </source>
</reference>
<evidence type="ECO:0000313" key="2">
    <source>
        <dbReference type="EMBL" id="KNC71507.1"/>
    </source>
</evidence>
<dbReference type="GeneID" id="25916459"/>
<feature type="compositionally biased region" description="Acidic residues" evidence="1">
    <location>
        <begin position="44"/>
        <end position="56"/>
    </location>
</feature>
<protein>
    <submittedName>
        <fullName evidence="2">Uncharacterized protein</fullName>
    </submittedName>
</protein>
<sequence>YRNRPEHVLHVPSTTDLPPVLRELVTRNLRHTLHPSLPKRAADDLSDEEEEEEEQDMGTTDKI</sequence>
<dbReference type="EMBL" id="KQ248666">
    <property type="protein sequence ID" value="KNC71507.1"/>
    <property type="molecule type" value="Genomic_DNA"/>
</dbReference>
<dbReference type="AlphaFoldDB" id="A0A0L0F491"/>
<feature type="non-terminal residue" evidence="2">
    <location>
        <position position="1"/>
    </location>
</feature>
<keyword evidence="3" id="KW-1185">Reference proteome</keyword>
<dbReference type="RefSeq" id="XP_014145409.1">
    <property type="nucleotide sequence ID" value="XM_014289934.1"/>
</dbReference>
<proteinExistence type="predicted"/>
<gene>
    <name evidence="2" type="ORF">SARC_15955</name>
</gene>
<feature type="region of interest" description="Disordered" evidence="1">
    <location>
        <begin position="32"/>
        <end position="63"/>
    </location>
</feature>
<accession>A0A0L0F491</accession>
<organism evidence="2 3">
    <name type="scientific">Sphaeroforma arctica JP610</name>
    <dbReference type="NCBI Taxonomy" id="667725"/>
    <lineage>
        <taxon>Eukaryota</taxon>
        <taxon>Ichthyosporea</taxon>
        <taxon>Ichthyophonida</taxon>
        <taxon>Sphaeroforma</taxon>
    </lineage>
</organism>
<feature type="non-terminal residue" evidence="2">
    <location>
        <position position="63"/>
    </location>
</feature>
<evidence type="ECO:0000313" key="3">
    <source>
        <dbReference type="Proteomes" id="UP000054560"/>
    </source>
</evidence>
<evidence type="ECO:0000256" key="1">
    <source>
        <dbReference type="SAM" id="MobiDB-lite"/>
    </source>
</evidence>
<dbReference type="Proteomes" id="UP000054560">
    <property type="component" value="Unassembled WGS sequence"/>
</dbReference>
<name>A0A0L0F491_9EUKA</name>